<feature type="binding site" evidence="8">
    <location>
        <begin position="10"/>
        <end position="15"/>
    </location>
    <ligand>
        <name>ATP</name>
        <dbReference type="ChEBI" id="CHEBI:30616"/>
    </ligand>
</feature>
<keyword evidence="3 8" id="KW-0808">Transferase</keyword>
<dbReference type="FunFam" id="3.40.50.300:FF:000991">
    <property type="entry name" value="Dephospho-CoA kinase"/>
    <property type="match status" value="1"/>
</dbReference>
<accession>A0A268P1K8</accession>
<dbReference type="Pfam" id="PF01121">
    <property type="entry name" value="CoaE"/>
    <property type="match status" value="1"/>
</dbReference>
<evidence type="ECO:0000256" key="8">
    <source>
        <dbReference type="HAMAP-Rule" id="MF_00376"/>
    </source>
</evidence>
<keyword evidence="6 8" id="KW-0067">ATP-binding</keyword>
<organism evidence="10 11">
    <name type="scientific">Shouchella clausii</name>
    <name type="common">Alkalihalobacillus clausii</name>
    <dbReference type="NCBI Taxonomy" id="79880"/>
    <lineage>
        <taxon>Bacteria</taxon>
        <taxon>Bacillati</taxon>
        <taxon>Bacillota</taxon>
        <taxon>Bacilli</taxon>
        <taxon>Bacillales</taxon>
        <taxon>Bacillaceae</taxon>
        <taxon>Shouchella</taxon>
    </lineage>
</organism>
<evidence type="ECO:0000256" key="1">
    <source>
        <dbReference type="ARBA" id="ARBA00009018"/>
    </source>
</evidence>
<reference evidence="10 11" key="1">
    <citation type="submission" date="2017-07" db="EMBL/GenBank/DDBJ databases">
        <title>Isolation and whole genome analysis of endospore-forming bacteria from heroin.</title>
        <authorList>
            <person name="Kalinowski J."/>
            <person name="Ahrens B."/>
            <person name="Al-Dilaimi A."/>
            <person name="Winkler A."/>
            <person name="Wibberg D."/>
            <person name="Schleenbecker U."/>
            <person name="Ruckert C."/>
            <person name="Wolfel R."/>
            <person name="Grass G."/>
        </authorList>
    </citation>
    <scope>NUCLEOTIDE SEQUENCE [LARGE SCALE GENOMIC DNA]</scope>
    <source>
        <strain evidence="10 11">7539</strain>
    </source>
</reference>
<dbReference type="EMBL" id="NPCC01000007">
    <property type="protein sequence ID" value="PAE89622.1"/>
    <property type="molecule type" value="Genomic_DNA"/>
</dbReference>
<dbReference type="EC" id="2.7.1.24" evidence="8 9"/>
<keyword evidence="2 8" id="KW-0963">Cytoplasm</keyword>
<comment type="subcellular location">
    <subcellularLocation>
        <location evidence="8">Cytoplasm</location>
    </subcellularLocation>
</comment>
<dbReference type="GO" id="GO:0004140">
    <property type="term" value="F:dephospho-CoA kinase activity"/>
    <property type="evidence" value="ECO:0007669"/>
    <property type="project" value="UniProtKB-UniRule"/>
</dbReference>
<dbReference type="RefSeq" id="WP_095255148.1">
    <property type="nucleotide sequence ID" value="NZ_NPCA01000025.1"/>
</dbReference>
<dbReference type="PANTHER" id="PTHR10695">
    <property type="entry name" value="DEPHOSPHO-COA KINASE-RELATED"/>
    <property type="match status" value="1"/>
</dbReference>
<name>A0A268P1K8_SHOCL</name>
<dbReference type="Gene3D" id="3.40.50.300">
    <property type="entry name" value="P-loop containing nucleotide triphosphate hydrolases"/>
    <property type="match status" value="1"/>
</dbReference>
<dbReference type="GO" id="GO:0005524">
    <property type="term" value="F:ATP binding"/>
    <property type="evidence" value="ECO:0007669"/>
    <property type="project" value="UniProtKB-UniRule"/>
</dbReference>
<dbReference type="GO" id="GO:0015937">
    <property type="term" value="P:coenzyme A biosynthetic process"/>
    <property type="evidence" value="ECO:0007669"/>
    <property type="project" value="UniProtKB-UniRule"/>
</dbReference>
<evidence type="ECO:0000313" key="11">
    <source>
        <dbReference type="Proteomes" id="UP000216207"/>
    </source>
</evidence>
<dbReference type="NCBIfam" id="TIGR00152">
    <property type="entry name" value="dephospho-CoA kinase"/>
    <property type="match status" value="1"/>
</dbReference>
<evidence type="ECO:0000313" key="10">
    <source>
        <dbReference type="EMBL" id="PAE89622.1"/>
    </source>
</evidence>
<evidence type="ECO:0000256" key="6">
    <source>
        <dbReference type="ARBA" id="ARBA00022840"/>
    </source>
</evidence>
<evidence type="ECO:0000256" key="9">
    <source>
        <dbReference type="NCBIfam" id="TIGR00152"/>
    </source>
</evidence>
<dbReference type="PANTHER" id="PTHR10695:SF46">
    <property type="entry name" value="BIFUNCTIONAL COENZYME A SYNTHASE-RELATED"/>
    <property type="match status" value="1"/>
</dbReference>
<keyword evidence="5 8" id="KW-0418">Kinase</keyword>
<comment type="similarity">
    <text evidence="1 8">Belongs to the CoaE family.</text>
</comment>
<dbReference type="InterPro" id="IPR001977">
    <property type="entry name" value="Depp_CoAkinase"/>
</dbReference>
<keyword evidence="4 8" id="KW-0547">Nucleotide-binding</keyword>
<dbReference type="UniPathway" id="UPA00241">
    <property type="reaction ID" value="UER00356"/>
</dbReference>
<comment type="caution">
    <text evidence="10">The sequence shown here is derived from an EMBL/GenBank/DDBJ whole genome shotgun (WGS) entry which is preliminary data.</text>
</comment>
<comment type="pathway">
    <text evidence="8">Cofactor biosynthesis; coenzyme A biosynthesis; CoA from (R)-pantothenate: step 5/5.</text>
</comment>
<dbReference type="InterPro" id="IPR027417">
    <property type="entry name" value="P-loop_NTPase"/>
</dbReference>
<dbReference type="SUPFAM" id="SSF52540">
    <property type="entry name" value="P-loop containing nucleoside triphosphate hydrolases"/>
    <property type="match status" value="1"/>
</dbReference>
<dbReference type="Proteomes" id="UP000216207">
    <property type="component" value="Unassembled WGS sequence"/>
</dbReference>
<evidence type="ECO:0000256" key="5">
    <source>
        <dbReference type="ARBA" id="ARBA00022777"/>
    </source>
</evidence>
<proteinExistence type="inferred from homology"/>
<comment type="catalytic activity">
    <reaction evidence="8">
        <text>3'-dephospho-CoA + ATP = ADP + CoA + H(+)</text>
        <dbReference type="Rhea" id="RHEA:18245"/>
        <dbReference type="ChEBI" id="CHEBI:15378"/>
        <dbReference type="ChEBI" id="CHEBI:30616"/>
        <dbReference type="ChEBI" id="CHEBI:57287"/>
        <dbReference type="ChEBI" id="CHEBI:57328"/>
        <dbReference type="ChEBI" id="CHEBI:456216"/>
        <dbReference type="EC" id="2.7.1.24"/>
    </reaction>
</comment>
<dbReference type="HAMAP" id="MF_00376">
    <property type="entry name" value="Dephospho_CoA_kinase"/>
    <property type="match status" value="1"/>
</dbReference>
<keyword evidence="7 8" id="KW-0173">Coenzyme A biosynthesis</keyword>
<dbReference type="CDD" id="cd02022">
    <property type="entry name" value="DPCK"/>
    <property type="match status" value="1"/>
</dbReference>
<evidence type="ECO:0000256" key="2">
    <source>
        <dbReference type="ARBA" id="ARBA00022490"/>
    </source>
</evidence>
<evidence type="ECO:0000256" key="3">
    <source>
        <dbReference type="ARBA" id="ARBA00022679"/>
    </source>
</evidence>
<comment type="function">
    <text evidence="8">Catalyzes the phosphorylation of the 3'-hydroxyl group of dephosphocoenzyme A to form coenzyme A.</text>
</comment>
<dbReference type="AlphaFoldDB" id="A0A268P1K8"/>
<sequence>MRIGLTGGIASGKSLVATYLEKQGIPVVDADKLARQVVEPGEPALAQIVATFGEHVLQDDGTLDRKQLGAIIFGDEQKRKQLNEIVHPAVRQSMKKQADLYEQRGYTRVVLDIPLLYESNLFHMVNQVWLVYVDEATQLRRLIERDGLTETEAKQRISAQMPLTAKKAQADVLIDNNGTKENTYRQVYDALAKTAHE</sequence>
<gene>
    <name evidence="8" type="primary">coaE</name>
    <name evidence="10" type="ORF">CHH72_07020</name>
</gene>
<protein>
    <recommendedName>
        <fullName evidence="8 9">Dephospho-CoA kinase</fullName>
        <ecNumber evidence="8 9">2.7.1.24</ecNumber>
    </recommendedName>
    <alternativeName>
        <fullName evidence="8">Dephosphocoenzyme A kinase</fullName>
    </alternativeName>
</protein>
<evidence type="ECO:0000256" key="4">
    <source>
        <dbReference type="ARBA" id="ARBA00022741"/>
    </source>
</evidence>
<dbReference type="PROSITE" id="PS51219">
    <property type="entry name" value="DPCK"/>
    <property type="match status" value="1"/>
</dbReference>
<dbReference type="GO" id="GO:0005737">
    <property type="term" value="C:cytoplasm"/>
    <property type="evidence" value="ECO:0007669"/>
    <property type="project" value="UniProtKB-SubCell"/>
</dbReference>
<evidence type="ECO:0000256" key="7">
    <source>
        <dbReference type="ARBA" id="ARBA00022993"/>
    </source>
</evidence>